<evidence type="ECO:0000313" key="3">
    <source>
        <dbReference type="EMBL" id="TFY50456.1"/>
    </source>
</evidence>
<feature type="compositionally biased region" description="Basic and acidic residues" evidence="1">
    <location>
        <begin position="1"/>
        <end position="13"/>
    </location>
</feature>
<dbReference type="AlphaFoldDB" id="A0A4Y9XKE8"/>
<comment type="caution">
    <text evidence="3">The sequence shown here is derived from an EMBL/GenBank/DDBJ whole genome shotgun (WGS) entry which is preliminary data.</text>
</comment>
<feature type="region of interest" description="Disordered" evidence="1">
    <location>
        <begin position="210"/>
        <end position="240"/>
    </location>
</feature>
<protein>
    <submittedName>
        <fullName evidence="3">Uncharacterized protein</fullName>
    </submittedName>
</protein>
<keyword evidence="2" id="KW-1133">Transmembrane helix</keyword>
<name>A0A4Y9XKE8_9APHY</name>
<proteinExistence type="predicted"/>
<reference evidence="3 4" key="1">
    <citation type="submission" date="2019-01" db="EMBL/GenBank/DDBJ databases">
        <title>Genome sequencing of the rare red list fungi Fomitopsis rosea.</title>
        <authorList>
            <person name="Buettner E."/>
            <person name="Kellner H."/>
        </authorList>
    </citation>
    <scope>NUCLEOTIDE SEQUENCE [LARGE SCALE GENOMIC DNA]</scope>
    <source>
        <strain evidence="3 4">DSM 105464</strain>
    </source>
</reference>
<accession>A0A4Y9XKE8</accession>
<feature type="region of interest" description="Disordered" evidence="1">
    <location>
        <begin position="1"/>
        <end position="45"/>
    </location>
</feature>
<sequence length="467" mass="52791">MIIPDDDKKKADPAIEPIIGSSSHVQVPEEAPPPSFQESLAAGAGPSTAVKNPYSYYNGNLADSDVFVPPGGEEPPPFTPYQAEFFVSGDSIISHDKHLNEDGEALYRFLLSHAETPPTFYVHLRGVHTESRTRMVSRRDNDGQHRTHHEHYTENIVDFDFPIDIGQHISSGPVHWSVPDEEPAYRGKMYREVETGEFAHAGDLEGIVQQRERRHASRTQVKMGKARRQERRDRGLPPWASLECESGPGHAGADIQHTRVLKSSQTLRQWADEYCASDKLLKEFTYENVVYGWHLVNLQLAIEAAIKSTYYTGKLTVEFKSSNSKICVRPDSQFSRMLSNKWIKLVLILLFIYPFIYLYKRFGRRGGGRWEVCGGAYALKSWRLVDPSSEPPPPFPGTAASDSRVVYTRTGTARIVGLREGEWFQQWEKTIRRAVTGRLKSTVPLKEPDETTSAAMMLDGYRPHGQF</sequence>
<evidence type="ECO:0000256" key="1">
    <source>
        <dbReference type="SAM" id="MobiDB-lite"/>
    </source>
</evidence>
<keyword evidence="2" id="KW-0472">Membrane</keyword>
<evidence type="ECO:0000256" key="2">
    <source>
        <dbReference type="SAM" id="Phobius"/>
    </source>
</evidence>
<organism evidence="3 4">
    <name type="scientific">Rhodofomes roseus</name>
    <dbReference type="NCBI Taxonomy" id="34475"/>
    <lineage>
        <taxon>Eukaryota</taxon>
        <taxon>Fungi</taxon>
        <taxon>Dikarya</taxon>
        <taxon>Basidiomycota</taxon>
        <taxon>Agaricomycotina</taxon>
        <taxon>Agaricomycetes</taxon>
        <taxon>Polyporales</taxon>
        <taxon>Rhodofomes</taxon>
    </lineage>
</organism>
<keyword evidence="2" id="KW-0812">Transmembrane</keyword>
<dbReference type="Proteomes" id="UP000298390">
    <property type="component" value="Unassembled WGS sequence"/>
</dbReference>
<evidence type="ECO:0000313" key="4">
    <source>
        <dbReference type="Proteomes" id="UP000298390"/>
    </source>
</evidence>
<gene>
    <name evidence="3" type="ORF">EVJ58_g11044</name>
</gene>
<feature type="transmembrane region" description="Helical" evidence="2">
    <location>
        <begin position="342"/>
        <end position="359"/>
    </location>
</feature>
<dbReference type="EMBL" id="SEKV01001493">
    <property type="protein sequence ID" value="TFY50456.1"/>
    <property type="molecule type" value="Genomic_DNA"/>
</dbReference>
<dbReference type="PANTHER" id="PTHR37848:SF1">
    <property type="entry name" value="SUN DOMAIN-CONTAINING PROTEIN"/>
    <property type="match status" value="1"/>
</dbReference>
<dbReference type="PANTHER" id="PTHR37848">
    <property type="entry name" value="EXPRESSED PROTEIN"/>
    <property type="match status" value="1"/>
</dbReference>